<name>A0A3M7PIL6_BRAPC</name>
<accession>A0A3M7PIL6</accession>
<evidence type="ECO:0000259" key="1">
    <source>
        <dbReference type="Pfam" id="PF22938"/>
    </source>
</evidence>
<protein>
    <submittedName>
        <fullName evidence="2">Transposon Ty3-G Gag-Pol poly</fullName>
    </submittedName>
</protein>
<feature type="domain" description="Integrase p58-like C-terminal" evidence="1">
    <location>
        <begin position="170"/>
        <end position="205"/>
    </location>
</feature>
<sequence>MENILGLARVDVQIGKNTVSSHLLVVRGLTVDCLLGRDLLPYSTELKCMSRLILKKIQAVSEELMNSKNKLRNYTDSSSWSIAKDVVKNVKTGQNFTINCIKENLDDVASTIERFKIKLSEQLKEDLAEALDQIKLNRDLKLEKTKWLYNRNIRPESYSLAKKLAHKWEGPFVIVKKLNALNYQVRCAKNPKARARTVHHNRLKRFFGPSPASNTLNDSSFNEQDLYLLKSRQQMSRKEEDRR</sequence>
<dbReference type="EMBL" id="REGN01010494">
    <property type="protein sequence ID" value="RMZ98909.1"/>
    <property type="molecule type" value="Genomic_DNA"/>
</dbReference>
<reference evidence="2 3" key="1">
    <citation type="journal article" date="2018" name="Sci. Rep.">
        <title>Genomic signatures of local adaptation to the degree of environmental predictability in rotifers.</title>
        <authorList>
            <person name="Franch-Gras L."/>
            <person name="Hahn C."/>
            <person name="Garcia-Roger E.M."/>
            <person name="Carmona M.J."/>
            <person name="Serra M."/>
            <person name="Gomez A."/>
        </authorList>
    </citation>
    <scope>NUCLEOTIDE SEQUENCE [LARGE SCALE GENOMIC DNA]</scope>
    <source>
        <strain evidence="2">HYR1</strain>
    </source>
</reference>
<proteinExistence type="predicted"/>
<dbReference type="OrthoDB" id="10030726at2759"/>
<evidence type="ECO:0000313" key="3">
    <source>
        <dbReference type="Proteomes" id="UP000276133"/>
    </source>
</evidence>
<evidence type="ECO:0000313" key="2">
    <source>
        <dbReference type="EMBL" id="RMZ98909.1"/>
    </source>
</evidence>
<comment type="caution">
    <text evidence="2">The sequence shown here is derived from an EMBL/GenBank/DDBJ whole genome shotgun (WGS) entry which is preliminary data.</text>
</comment>
<dbReference type="InterPro" id="IPR054465">
    <property type="entry name" value="Integrase_p58-like_C"/>
</dbReference>
<gene>
    <name evidence="2" type="ORF">BpHYR1_025496</name>
</gene>
<keyword evidence="3" id="KW-1185">Reference proteome</keyword>
<organism evidence="2 3">
    <name type="scientific">Brachionus plicatilis</name>
    <name type="common">Marine rotifer</name>
    <name type="synonym">Brachionus muelleri</name>
    <dbReference type="NCBI Taxonomy" id="10195"/>
    <lineage>
        <taxon>Eukaryota</taxon>
        <taxon>Metazoa</taxon>
        <taxon>Spiralia</taxon>
        <taxon>Gnathifera</taxon>
        <taxon>Rotifera</taxon>
        <taxon>Eurotatoria</taxon>
        <taxon>Monogononta</taxon>
        <taxon>Pseudotrocha</taxon>
        <taxon>Ploima</taxon>
        <taxon>Brachionidae</taxon>
        <taxon>Brachionus</taxon>
    </lineage>
</organism>
<dbReference type="Proteomes" id="UP000276133">
    <property type="component" value="Unassembled WGS sequence"/>
</dbReference>
<dbReference type="Pfam" id="PF22938">
    <property type="entry name" value="Integrase_p58_C"/>
    <property type="match status" value="1"/>
</dbReference>
<dbReference type="AlphaFoldDB" id="A0A3M7PIL6"/>